<dbReference type="GeneID" id="67029771"/>
<dbReference type="RefSeq" id="XP_043185780.1">
    <property type="nucleotide sequence ID" value="XM_043327308.1"/>
</dbReference>
<dbReference type="PANTHER" id="PTHR12286">
    <property type="entry name" value="SACCHAROPINE DEHYDROGENASE-LIKE OXIDOREDUCTASE"/>
    <property type="match status" value="1"/>
</dbReference>
<dbReference type="SUPFAM" id="SSF51735">
    <property type="entry name" value="NAD(P)-binding Rossmann-fold domains"/>
    <property type="match status" value="1"/>
</dbReference>
<comment type="similarity">
    <text evidence="1">Belongs to the saccharopine dehydrogenase family.</text>
</comment>
<dbReference type="Pfam" id="PF03435">
    <property type="entry name" value="Sacchrp_dh_NADP"/>
    <property type="match status" value="1"/>
</dbReference>
<dbReference type="AlphaFoldDB" id="A0A8H8T2G4"/>
<dbReference type="GO" id="GO:0009247">
    <property type="term" value="P:glycolipid biosynthetic process"/>
    <property type="evidence" value="ECO:0007669"/>
    <property type="project" value="TreeGrafter"/>
</dbReference>
<evidence type="ECO:0000313" key="4">
    <source>
        <dbReference type="Proteomes" id="UP000650533"/>
    </source>
</evidence>
<dbReference type="GO" id="GO:0005811">
    <property type="term" value="C:lipid droplet"/>
    <property type="evidence" value="ECO:0007669"/>
    <property type="project" value="TreeGrafter"/>
</dbReference>
<evidence type="ECO:0000313" key="3">
    <source>
        <dbReference type="EMBL" id="QRW25543.1"/>
    </source>
</evidence>
<name>A0A8H8T2G4_9AGAM</name>
<evidence type="ECO:0000256" key="1">
    <source>
        <dbReference type="ARBA" id="ARBA00038048"/>
    </source>
</evidence>
<reference evidence="3" key="1">
    <citation type="submission" date="2020-05" db="EMBL/GenBank/DDBJ databases">
        <title>Evolutionary and genomic comparisons of hybrid uninucleate and nonhybrid Rhizoctonia fungi.</title>
        <authorList>
            <person name="Li C."/>
            <person name="Chen X."/>
        </authorList>
    </citation>
    <scope>NUCLEOTIDE SEQUENCE</scope>
    <source>
        <strain evidence="3">AG-1 IA</strain>
    </source>
</reference>
<proteinExistence type="inferred from homology"/>
<dbReference type="KEGG" id="rsx:RhiXN_07492"/>
<dbReference type="PANTHER" id="PTHR12286:SF5">
    <property type="entry name" value="SACCHAROPINE DEHYDROGENASE-LIKE OXIDOREDUCTASE"/>
    <property type="match status" value="1"/>
</dbReference>
<gene>
    <name evidence="3" type="ORF">RhiXN_07492</name>
</gene>
<dbReference type="InterPro" id="IPR051276">
    <property type="entry name" value="Saccharopine_DH-like_oxidrdct"/>
</dbReference>
<dbReference type="EMBL" id="CP059670">
    <property type="protein sequence ID" value="QRW25543.1"/>
    <property type="molecule type" value="Genomic_DNA"/>
</dbReference>
<dbReference type="Gene3D" id="3.40.50.720">
    <property type="entry name" value="NAD(P)-binding Rossmann-like Domain"/>
    <property type="match status" value="1"/>
</dbReference>
<dbReference type="InterPro" id="IPR036291">
    <property type="entry name" value="NAD(P)-bd_dom_sf"/>
</dbReference>
<dbReference type="Proteomes" id="UP000650533">
    <property type="component" value="Chromosome 13"/>
</dbReference>
<dbReference type="GO" id="GO:0005886">
    <property type="term" value="C:plasma membrane"/>
    <property type="evidence" value="ECO:0007669"/>
    <property type="project" value="TreeGrafter"/>
</dbReference>
<sequence>MVERQFDILVIGATGYTGRLIIEYLANHSRASSLRIALGGRTISKVQELARKYQNIDAVYLDVQRADCGEAIAKTRVVINIAGPYWTRGSVVVRACARNGVHYLDLTGEAPWVAKIIEE</sequence>
<feature type="domain" description="Saccharopine dehydrogenase NADP binding" evidence="2">
    <location>
        <begin position="8"/>
        <end position="107"/>
    </location>
</feature>
<dbReference type="InterPro" id="IPR005097">
    <property type="entry name" value="Sacchrp_dh_NADP-bd"/>
</dbReference>
<organism evidence="3 4">
    <name type="scientific">Rhizoctonia solani</name>
    <dbReference type="NCBI Taxonomy" id="456999"/>
    <lineage>
        <taxon>Eukaryota</taxon>
        <taxon>Fungi</taxon>
        <taxon>Dikarya</taxon>
        <taxon>Basidiomycota</taxon>
        <taxon>Agaricomycotina</taxon>
        <taxon>Agaricomycetes</taxon>
        <taxon>Cantharellales</taxon>
        <taxon>Ceratobasidiaceae</taxon>
        <taxon>Rhizoctonia</taxon>
    </lineage>
</organism>
<protein>
    <recommendedName>
        <fullName evidence="2">Saccharopine dehydrogenase NADP binding domain-containing protein</fullName>
    </recommendedName>
</protein>
<accession>A0A8H8T2G4</accession>
<evidence type="ECO:0000259" key="2">
    <source>
        <dbReference type="Pfam" id="PF03435"/>
    </source>
</evidence>
<dbReference type="GO" id="GO:0005739">
    <property type="term" value="C:mitochondrion"/>
    <property type="evidence" value="ECO:0007669"/>
    <property type="project" value="TreeGrafter"/>
</dbReference>